<evidence type="ECO:0000313" key="11">
    <source>
        <dbReference type="EMBL" id="MFC1416031.1"/>
    </source>
</evidence>
<keyword evidence="6 9" id="KW-0812">Transmembrane</keyword>
<protein>
    <recommendedName>
        <fullName evidence="9">Transport permease protein</fullName>
    </recommendedName>
</protein>
<organism evidence="11 12">
    <name type="scientific">Streptacidiphilus cavernicola</name>
    <dbReference type="NCBI Taxonomy" id="3342716"/>
    <lineage>
        <taxon>Bacteria</taxon>
        <taxon>Bacillati</taxon>
        <taxon>Actinomycetota</taxon>
        <taxon>Actinomycetes</taxon>
        <taxon>Kitasatosporales</taxon>
        <taxon>Streptomycetaceae</taxon>
        <taxon>Streptacidiphilus</taxon>
    </lineage>
</organism>
<evidence type="ECO:0000256" key="5">
    <source>
        <dbReference type="ARBA" id="ARBA00022519"/>
    </source>
</evidence>
<dbReference type="InterPro" id="IPR047817">
    <property type="entry name" value="ABC2_TM_bact-type"/>
</dbReference>
<evidence type="ECO:0000256" key="6">
    <source>
        <dbReference type="ARBA" id="ARBA00022692"/>
    </source>
</evidence>
<keyword evidence="8 9" id="KW-0472">Membrane</keyword>
<dbReference type="EMBL" id="JBHFAB010000003">
    <property type="protein sequence ID" value="MFC1416031.1"/>
    <property type="molecule type" value="Genomic_DNA"/>
</dbReference>
<feature type="transmembrane region" description="Helical" evidence="9">
    <location>
        <begin position="278"/>
        <end position="299"/>
    </location>
</feature>
<feature type="transmembrane region" description="Helical" evidence="9">
    <location>
        <begin position="75"/>
        <end position="97"/>
    </location>
</feature>
<evidence type="ECO:0000256" key="2">
    <source>
        <dbReference type="ARBA" id="ARBA00007783"/>
    </source>
</evidence>
<dbReference type="Proteomes" id="UP001592531">
    <property type="component" value="Unassembled WGS sequence"/>
</dbReference>
<dbReference type="PANTHER" id="PTHR30413:SF8">
    <property type="entry name" value="TRANSPORT PERMEASE PROTEIN"/>
    <property type="match status" value="1"/>
</dbReference>
<feature type="transmembrane region" description="Helical" evidence="9">
    <location>
        <begin position="187"/>
        <end position="207"/>
    </location>
</feature>
<feature type="transmembrane region" description="Helical" evidence="9">
    <location>
        <begin position="150"/>
        <end position="175"/>
    </location>
</feature>
<evidence type="ECO:0000313" key="12">
    <source>
        <dbReference type="Proteomes" id="UP001592531"/>
    </source>
</evidence>
<feature type="domain" description="ABC transmembrane type-2" evidence="10">
    <location>
        <begin position="75"/>
        <end position="301"/>
    </location>
</feature>
<dbReference type="PANTHER" id="PTHR30413">
    <property type="entry name" value="INNER MEMBRANE TRANSPORT PERMEASE"/>
    <property type="match status" value="1"/>
</dbReference>
<proteinExistence type="inferred from homology"/>
<gene>
    <name evidence="11" type="ORF">ACEZDE_05185</name>
</gene>
<keyword evidence="5" id="KW-0997">Cell inner membrane</keyword>
<keyword evidence="4 9" id="KW-1003">Cell membrane</keyword>
<dbReference type="InterPro" id="IPR013525">
    <property type="entry name" value="ABC2_TM"/>
</dbReference>
<comment type="similarity">
    <text evidence="2 9">Belongs to the ABC-2 integral membrane protein family.</text>
</comment>
<evidence type="ECO:0000259" key="10">
    <source>
        <dbReference type="PROSITE" id="PS51012"/>
    </source>
</evidence>
<evidence type="ECO:0000256" key="3">
    <source>
        <dbReference type="ARBA" id="ARBA00022448"/>
    </source>
</evidence>
<keyword evidence="3 9" id="KW-0813">Transport</keyword>
<evidence type="ECO:0000256" key="8">
    <source>
        <dbReference type="ARBA" id="ARBA00023136"/>
    </source>
</evidence>
<feature type="transmembrane region" description="Helical" evidence="9">
    <location>
        <begin position="109"/>
        <end position="129"/>
    </location>
</feature>
<evidence type="ECO:0000256" key="1">
    <source>
        <dbReference type="ARBA" id="ARBA00004429"/>
    </source>
</evidence>
<sequence>MTVQALDPGPAGPASTAHLADADLTPGQLAARYGLRSPGRRPPFWAYLRSLLAYHGFALTYARSRVVTVYSSARLGPLWTVLTPVLNIAVYYFVFGYLLDRKAGVGESYIGFLCIGVFVFSYTREAFAVGSKAVSQQLNLIRAIHFPRALLPVAMVLQQLILLGFSLGVVGWVLLAVGEVPSTRWLAVLPALFLQTLFNFGAALVMARIGAVLRDVSELIPWVLRVWMYSCGVMYSIDKLTAHAPRLIRLALELNPGAVYIELVRHALLDGYGSTTPYAWYVAVFWALLALGGGMWFFWRAEDRYGRG</sequence>
<dbReference type="RefSeq" id="WP_380532812.1">
    <property type="nucleotide sequence ID" value="NZ_JBHFAB010000003.1"/>
</dbReference>
<reference evidence="11 12" key="1">
    <citation type="submission" date="2024-09" db="EMBL/GenBank/DDBJ databases">
        <authorList>
            <person name="Lee S.D."/>
        </authorList>
    </citation>
    <scope>NUCLEOTIDE SEQUENCE [LARGE SCALE GENOMIC DNA]</scope>
    <source>
        <strain evidence="11 12">N8-3</strain>
    </source>
</reference>
<dbReference type="PROSITE" id="PS51012">
    <property type="entry name" value="ABC_TM2"/>
    <property type="match status" value="1"/>
</dbReference>
<evidence type="ECO:0000256" key="4">
    <source>
        <dbReference type="ARBA" id="ARBA00022475"/>
    </source>
</evidence>
<dbReference type="Pfam" id="PF01061">
    <property type="entry name" value="ABC2_membrane"/>
    <property type="match status" value="1"/>
</dbReference>
<evidence type="ECO:0000256" key="7">
    <source>
        <dbReference type="ARBA" id="ARBA00022989"/>
    </source>
</evidence>
<keyword evidence="7 9" id="KW-1133">Transmembrane helix</keyword>
<evidence type="ECO:0000256" key="9">
    <source>
        <dbReference type="RuleBase" id="RU361157"/>
    </source>
</evidence>
<name>A0ABV6VR42_9ACTN</name>
<comment type="caution">
    <text evidence="9">Lacks conserved residue(s) required for the propagation of feature annotation.</text>
</comment>
<comment type="caution">
    <text evidence="11">The sequence shown here is derived from an EMBL/GenBank/DDBJ whole genome shotgun (WGS) entry which is preliminary data.</text>
</comment>
<keyword evidence="12" id="KW-1185">Reference proteome</keyword>
<accession>A0ABV6VR42</accession>
<comment type="subcellular location">
    <subcellularLocation>
        <location evidence="1">Cell inner membrane</location>
        <topology evidence="1">Multi-pass membrane protein</topology>
    </subcellularLocation>
    <subcellularLocation>
        <location evidence="9">Cell membrane</location>
        <topology evidence="9">Multi-pass membrane protein</topology>
    </subcellularLocation>
</comment>